<dbReference type="OrthoDB" id="5854694at2759"/>
<dbReference type="AlphaFoldDB" id="A0A6V7V486"/>
<accession>A0A6V7V486</accession>
<sequence length="107" mass="12284">MEQQQQQQPLLSPNVAKLLRGELLPTGPPTISSPVTKKIDVEPEHYKEQIQICVANPGRFMASWTLLASLFSEAKLYDYIKKSDWSKEELKNFKISDELDYGNQQMN</sequence>
<protein>
    <submittedName>
        <fullName evidence="1">Uncharacterized protein</fullName>
    </submittedName>
</protein>
<dbReference type="Proteomes" id="UP000580250">
    <property type="component" value="Unassembled WGS sequence"/>
</dbReference>
<proteinExistence type="predicted"/>
<name>A0A6V7V486_MELEN</name>
<evidence type="ECO:0000313" key="1">
    <source>
        <dbReference type="EMBL" id="CAD2169801.1"/>
    </source>
</evidence>
<evidence type="ECO:0000313" key="2">
    <source>
        <dbReference type="Proteomes" id="UP000580250"/>
    </source>
</evidence>
<reference evidence="1 2" key="1">
    <citation type="submission" date="2020-08" db="EMBL/GenBank/DDBJ databases">
        <authorList>
            <person name="Koutsovoulos G."/>
            <person name="Danchin GJ E."/>
        </authorList>
    </citation>
    <scope>NUCLEOTIDE SEQUENCE [LARGE SCALE GENOMIC DNA]</scope>
</reference>
<dbReference type="EMBL" id="CAJEWN010000158">
    <property type="protein sequence ID" value="CAD2169801.1"/>
    <property type="molecule type" value="Genomic_DNA"/>
</dbReference>
<gene>
    <name evidence="1" type="ORF">MENT_LOCUS21159</name>
</gene>
<organism evidence="1 2">
    <name type="scientific">Meloidogyne enterolobii</name>
    <name type="common">Root-knot nematode worm</name>
    <name type="synonym">Meloidogyne mayaguensis</name>
    <dbReference type="NCBI Taxonomy" id="390850"/>
    <lineage>
        <taxon>Eukaryota</taxon>
        <taxon>Metazoa</taxon>
        <taxon>Ecdysozoa</taxon>
        <taxon>Nematoda</taxon>
        <taxon>Chromadorea</taxon>
        <taxon>Rhabditida</taxon>
        <taxon>Tylenchina</taxon>
        <taxon>Tylenchomorpha</taxon>
        <taxon>Tylenchoidea</taxon>
        <taxon>Meloidogynidae</taxon>
        <taxon>Meloidogyninae</taxon>
        <taxon>Meloidogyne</taxon>
    </lineage>
</organism>
<comment type="caution">
    <text evidence="1">The sequence shown here is derived from an EMBL/GenBank/DDBJ whole genome shotgun (WGS) entry which is preliminary data.</text>
</comment>